<feature type="non-terminal residue" evidence="2">
    <location>
        <position position="1"/>
    </location>
</feature>
<dbReference type="GO" id="GO:0032259">
    <property type="term" value="P:methylation"/>
    <property type="evidence" value="ECO:0007669"/>
    <property type="project" value="UniProtKB-KW"/>
</dbReference>
<evidence type="ECO:0000259" key="1">
    <source>
        <dbReference type="PROSITE" id="PS50123"/>
    </source>
</evidence>
<dbReference type="PRINTS" id="PR00996">
    <property type="entry name" value="CHERMTFRASE"/>
</dbReference>
<proteinExistence type="predicted"/>
<name>A0A6J4IEF3_9CHLR</name>
<reference evidence="2" key="1">
    <citation type="submission" date="2020-02" db="EMBL/GenBank/DDBJ databases">
        <authorList>
            <person name="Meier V. D."/>
        </authorList>
    </citation>
    <scope>NUCLEOTIDE SEQUENCE</scope>
    <source>
        <strain evidence="2">AVDCRST_MAG93</strain>
    </source>
</reference>
<dbReference type="InterPro" id="IPR029063">
    <property type="entry name" value="SAM-dependent_MTases_sf"/>
</dbReference>
<dbReference type="GO" id="GO:0008757">
    <property type="term" value="F:S-adenosylmethionine-dependent methyltransferase activity"/>
    <property type="evidence" value="ECO:0007669"/>
    <property type="project" value="InterPro"/>
</dbReference>
<dbReference type="InterPro" id="IPR050903">
    <property type="entry name" value="Bact_Chemotaxis_MeTrfase"/>
</dbReference>
<dbReference type="SMART" id="SM00138">
    <property type="entry name" value="MeTrc"/>
    <property type="match status" value="1"/>
</dbReference>
<dbReference type="Gene3D" id="3.40.50.150">
    <property type="entry name" value="Vaccinia Virus protein VP39"/>
    <property type="match status" value="1"/>
</dbReference>
<sequence length="246" mass="28368">YALASLRRRIRHQMQSEKVATVSGYQECVLHDPVCMERLLIALSINVTAMFRDPGFYLSFRKKVVPILRTYPFIRIWHAGCSTGEEVYSMAILLQEEGLYDKCRIYATDMNKAVLERAEAGIFRLADMQEYTSNYLQAGGVGSFSNLYTARYDHALFRPVLKQNIIFGHHNLATDGSFNEFNVILCRNVLIYFNKTLQERVHKLLYDSLVPFGFLGLGSKESLKFSACETAYNEVEARDRLYRKVR</sequence>
<dbReference type="InterPro" id="IPR022642">
    <property type="entry name" value="CheR_C"/>
</dbReference>
<dbReference type="EMBL" id="CADCTR010000548">
    <property type="protein sequence ID" value="CAA9248095.1"/>
    <property type="molecule type" value="Genomic_DNA"/>
</dbReference>
<protein>
    <submittedName>
        <fullName evidence="2">MCP methyltransferase, CheR-type</fullName>
    </submittedName>
</protein>
<organism evidence="2">
    <name type="scientific">uncultured Chloroflexia bacterium</name>
    <dbReference type="NCBI Taxonomy" id="1672391"/>
    <lineage>
        <taxon>Bacteria</taxon>
        <taxon>Bacillati</taxon>
        <taxon>Chloroflexota</taxon>
        <taxon>Chloroflexia</taxon>
        <taxon>environmental samples</taxon>
    </lineage>
</organism>
<gene>
    <name evidence="2" type="ORF">AVDCRST_MAG93-1618</name>
</gene>
<keyword evidence="2" id="KW-0808">Transferase</keyword>
<dbReference type="AlphaFoldDB" id="A0A6J4IEF3"/>
<keyword evidence="2" id="KW-0489">Methyltransferase</keyword>
<dbReference type="PANTHER" id="PTHR24422">
    <property type="entry name" value="CHEMOTAXIS PROTEIN METHYLTRANSFERASE"/>
    <property type="match status" value="1"/>
</dbReference>
<dbReference type="Pfam" id="PF01739">
    <property type="entry name" value="CheR"/>
    <property type="match status" value="1"/>
</dbReference>
<feature type="domain" description="CheR-type methyltransferase" evidence="1">
    <location>
        <begin position="1"/>
        <end position="223"/>
    </location>
</feature>
<evidence type="ECO:0000313" key="2">
    <source>
        <dbReference type="EMBL" id="CAA9248095.1"/>
    </source>
</evidence>
<dbReference type="SUPFAM" id="SSF53335">
    <property type="entry name" value="S-adenosyl-L-methionine-dependent methyltransferases"/>
    <property type="match status" value="1"/>
</dbReference>
<accession>A0A6J4IEF3</accession>
<dbReference type="InterPro" id="IPR000780">
    <property type="entry name" value="CheR_MeTrfase"/>
</dbReference>
<dbReference type="PANTHER" id="PTHR24422:SF8">
    <property type="entry name" value="CHEMOTAXIS PROTEIN"/>
    <property type="match status" value="1"/>
</dbReference>
<dbReference type="PROSITE" id="PS50123">
    <property type="entry name" value="CHER"/>
    <property type="match status" value="1"/>
</dbReference>